<dbReference type="Pfam" id="PF13411">
    <property type="entry name" value="MerR_1"/>
    <property type="match status" value="1"/>
</dbReference>
<dbReference type="Gene3D" id="1.10.1660.10">
    <property type="match status" value="1"/>
</dbReference>
<organism evidence="4 5">
    <name type="scientific">Paracoccus spongiarum</name>
    <dbReference type="NCBI Taxonomy" id="3064387"/>
    <lineage>
        <taxon>Bacteria</taxon>
        <taxon>Pseudomonadati</taxon>
        <taxon>Pseudomonadota</taxon>
        <taxon>Alphaproteobacteria</taxon>
        <taxon>Rhodobacterales</taxon>
        <taxon>Paracoccaceae</taxon>
        <taxon>Paracoccus</taxon>
    </lineage>
</organism>
<dbReference type="InterPro" id="IPR000551">
    <property type="entry name" value="MerR-type_HTH_dom"/>
</dbReference>
<keyword evidence="1" id="KW-0238">DNA-binding</keyword>
<proteinExistence type="predicted"/>
<feature type="region of interest" description="Disordered" evidence="2">
    <location>
        <begin position="103"/>
        <end position="178"/>
    </location>
</feature>
<dbReference type="SMART" id="SM00422">
    <property type="entry name" value="HTH_MERR"/>
    <property type="match status" value="1"/>
</dbReference>
<dbReference type="RefSeq" id="WP_305962589.1">
    <property type="nucleotide sequence ID" value="NZ_JAVAMQ010000004.1"/>
</dbReference>
<dbReference type="PROSITE" id="PS50937">
    <property type="entry name" value="HTH_MERR_2"/>
    <property type="match status" value="1"/>
</dbReference>
<reference evidence="4 5" key="1">
    <citation type="submission" date="2023-08" db="EMBL/GenBank/DDBJ databases">
        <authorList>
            <person name="Park J.-S."/>
        </authorList>
    </citation>
    <scope>NUCLEOTIDE SEQUENCE [LARGE SCALE GENOMIC DNA]</scope>
    <source>
        <strain evidence="4 5">2205BS29-5</strain>
    </source>
</reference>
<dbReference type="PANTHER" id="PTHR30204:SF15">
    <property type="entry name" value="BLL5018 PROTEIN"/>
    <property type="match status" value="1"/>
</dbReference>
<dbReference type="InterPro" id="IPR009061">
    <property type="entry name" value="DNA-bd_dom_put_sf"/>
</dbReference>
<keyword evidence="5" id="KW-1185">Reference proteome</keyword>
<feature type="domain" description="HTH merR-type" evidence="3">
    <location>
        <begin position="10"/>
        <end position="78"/>
    </location>
</feature>
<gene>
    <name evidence="4" type="ORF">Q5Y72_06565</name>
</gene>
<dbReference type="EMBL" id="JAVAMQ010000004">
    <property type="protein sequence ID" value="MDP5306749.1"/>
    <property type="molecule type" value="Genomic_DNA"/>
</dbReference>
<protein>
    <submittedName>
        <fullName evidence="4">MerR family transcriptional regulator</fullName>
    </submittedName>
</protein>
<dbReference type="SUPFAM" id="SSF46955">
    <property type="entry name" value="Putative DNA-binding domain"/>
    <property type="match status" value="1"/>
</dbReference>
<accession>A0ABT9JAB8</accession>
<dbReference type="Proteomes" id="UP001224997">
    <property type="component" value="Unassembled WGS sequence"/>
</dbReference>
<dbReference type="InterPro" id="IPR047057">
    <property type="entry name" value="MerR_fam"/>
</dbReference>
<name>A0ABT9JAB8_9RHOB</name>
<evidence type="ECO:0000259" key="3">
    <source>
        <dbReference type="PROSITE" id="PS50937"/>
    </source>
</evidence>
<evidence type="ECO:0000313" key="4">
    <source>
        <dbReference type="EMBL" id="MDP5306749.1"/>
    </source>
</evidence>
<evidence type="ECO:0000313" key="5">
    <source>
        <dbReference type="Proteomes" id="UP001224997"/>
    </source>
</evidence>
<sequence length="233" mass="25410">MQKGAEAFRSIGEVAKLIGVAPHVLRYWETQFTQLKPMKRPDGRRYYRPEDVRLAAGLCEILRDEGLTIRGARKLLARDRGEAVRARGAARIDEVIGAGPAEIAPADGIGAQDRPAPSPLPRGRVTTRPEERPTAAHALNGAGIGDDPLAEEDPQDMAPHSPRSRHRPRRRHGATDGGLPLFPDLDRMGRDTAWLARLGLLAARLRALAPGDARVVAASPRMDALRDAISRIY</sequence>
<comment type="caution">
    <text evidence="4">The sequence shown here is derived from an EMBL/GenBank/DDBJ whole genome shotgun (WGS) entry which is preliminary data.</text>
</comment>
<feature type="compositionally biased region" description="Basic residues" evidence="2">
    <location>
        <begin position="162"/>
        <end position="172"/>
    </location>
</feature>
<dbReference type="CDD" id="cd04765">
    <property type="entry name" value="HTH_MlrA-like_sg2"/>
    <property type="match status" value="1"/>
</dbReference>
<dbReference type="PANTHER" id="PTHR30204">
    <property type="entry name" value="REDOX-CYCLING DRUG-SENSING TRANSCRIPTIONAL ACTIVATOR SOXR"/>
    <property type="match status" value="1"/>
</dbReference>
<evidence type="ECO:0000256" key="1">
    <source>
        <dbReference type="ARBA" id="ARBA00023125"/>
    </source>
</evidence>
<evidence type="ECO:0000256" key="2">
    <source>
        <dbReference type="SAM" id="MobiDB-lite"/>
    </source>
</evidence>